<dbReference type="EMBL" id="CAVMJV010000035">
    <property type="protein sequence ID" value="CAK5078191.1"/>
    <property type="molecule type" value="Genomic_DNA"/>
</dbReference>
<protein>
    <submittedName>
        <fullName evidence="1">Uncharacterized protein</fullName>
    </submittedName>
</protein>
<name>A0ACB0ZGT1_MELEN</name>
<keyword evidence="2" id="KW-1185">Reference proteome</keyword>
<accession>A0ACB0ZGT1</accession>
<organism evidence="1 2">
    <name type="scientific">Meloidogyne enterolobii</name>
    <name type="common">Root-knot nematode worm</name>
    <name type="synonym">Meloidogyne mayaguensis</name>
    <dbReference type="NCBI Taxonomy" id="390850"/>
    <lineage>
        <taxon>Eukaryota</taxon>
        <taxon>Metazoa</taxon>
        <taxon>Ecdysozoa</taxon>
        <taxon>Nematoda</taxon>
        <taxon>Chromadorea</taxon>
        <taxon>Rhabditida</taxon>
        <taxon>Tylenchina</taxon>
        <taxon>Tylenchomorpha</taxon>
        <taxon>Tylenchoidea</taxon>
        <taxon>Meloidogynidae</taxon>
        <taxon>Meloidogyninae</taxon>
        <taxon>Meloidogyne</taxon>
    </lineage>
</organism>
<reference evidence="1" key="1">
    <citation type="submission" date="2023-11" db="EMBL/GenBank/DDBJ databases">
        <authorList>
            <person name="Poullet M."/>
        </authorList>
    </citation>
    <scope>NUCLEOTIDE SEQUENCE</scope>
    <source>
        <strain evidence="1">E1834</strain>
    </source>
</reference>
<gene>
    <name evidence="1" type="ORF">MENTE1834_LOCUS25235</name>
</gene>
<sequence>METLNERTIYFNETIYNAEKKAEELLEKNEQLQFENKDFIAKIKLKDEKIRAFEMESETIFVNKLNKINTIKENSCCGNKCINSDLFDGYCIKGNGYVNVYENGMIKYRNKLQDIFGFPRENKWICLYGQHPYTKTYINYENIYSLFYFEVKIFKELSLESCYAGIGFEVQNANIFLCNYSDINWGDYQKFEWEDGDVFGCGIVFPPKNDLKTKAYVFFTKNGKKIGKNILLEEDNINLYPFIGLLSCSVETNFGNDLLSKPFVYNIENHII</sequence>
<comment type="caution">
    <text evidence="1">The sequence shown here is derived from an EMBL/GenBank/DDBJ whole genome shotgun (WGS) entry which is preliminary data.</text>
</comment>
<evidence type="ECO:0000313" key="2">
    <source>
        <dbReference type="Proteomes" id="UP001497535"/>
    </source>
</evidence>
<evidence type="ECO:0000313" key="1">
    <source>
        <dbReference type="EMBL" id="CAK5078191.1"/>
    </source>
</evidence>
<proteinExistence type="predicted"/>
<dbReference type="Proteomes" id="UP001497535">
    <property type="component" value="Unassembled WGS sequence"/>
</dbReference>